<dbReference type="RefSeq" id="WP_090966834.1">
    <property type="nucleotide sequence ID" value="NZ_FOVG01000006.1"/>
</dbReference>
<dbReference type="GO" id="GO:0016020">
    <property type="term" value="C:membrane"/>
    <property type="evidence" value="ECO:0007669"/>
    <property type="project" value="InterPro"/>
</dbReference>
<accession>A0A1I5HC45</accession>
<feature type="transmembrane region" description="Helical" evidence="1">
    <location>
        <begin position="52"/>
        <end position="69"/>
    </location>
</feature>
<keyword evidence="1" id="KW-1133">Transmembrane helix</keyword>
<keyword evidence="1" id="KW-0472">Membrane</keyword>
<name>A0A1I5HC45_9GAMM</name>
<reference evidence="3" key="1">
    <citation type="submission" date="2016-10" db="EMBL/GenBank/DDBJ databases">
        <authorList>
            <person name="Varghese N."/>
            <person name="Submissions S."/>
        </authorList>
    </citation>
    <scope>NUCLEOTIDE SEQUENCE [LARGE SCALE GENOMIC DNA]</scope>
    <source>
        <strain evidence="3">OV426</strain>
    </source>
</reference>
<keyword evidence="3" id="KW-1185">Reference proteome</keyword>
<dbReference type="Pfam" id="PF05656">
    <property type="entry name" value="DUF805"/>
    <property type="match status" value="1"/>
</dbReference>
<sequence>MNRLLQIIKSCLLRTFNYQGREGRTSYFIFLLFQLAWFCSYLQWFTGPQHEIGLIALLLFILPTFSCGVRRINDAGYSRGVIVLLVVAPYLLFPFLLFPRSREKKLRGR</sequence>
<evidence type="ECO:0000256" key="1">
    <source>
        <dbReference type="SAM" id="Phobius"/>
    </source>
</evidence>
<dbReference type="AlphaFoldDB" id="A0A1I5HC45"/>
<gene>
    <name evidence="2" type="ORF">SAMN05428971_4064</name>
</gene>
<organism evidence="2 3">
    <name type="scientific">Candidatus Pantoea varia</name>
    <dbReference type="NCBI Taxonomy" id="1881036"/>
    <lineage>
        <taxon>Bacteria</taxon>
        <taxon>Pseudomonadati</taxon>
        <taxon>Pseudomonadota</taxon>
        <taxon>Gammaproteobacteria</taxon>
        <taxon>Enterobacterales</taxon>
        <taxon>Erwiniaceae</taxon>
        <taxon>Pantoea</taxon>
    </lineage>
</organism>
<evidence type="ECO:0000313" key="3">
    <source>
        <dbReference type="Proteomes" id="UP000198968"/>
    </source>
</evidence>
<dbReference type="EMBL" id="FOVG01000006">
    <property type="protein sequence ID" value="SFO45566.1"/>
    <property type="molecule type" value="Genomic_DNA"/>
</dbReference>
<proteinExistence type="predicted"/>
<feature type="transmembrane region" description="Helical" evidence="1">
    <location>
        <begin position="27"/>
        <end position="46"/>
    </location>
</feature>
<feature type="transmembrane region" description="Helical" evidence="1">
    <location>
        <begin position="81"/>
        <end position="99"/>
    </location>
</feature>
<keyword evidence="1" id="KW-0812">Transmembrane</keyword>
<dbReference type="InterPro" id="IPR008523">
    <property type="entry name" value="DUF805"/>
</dbReference>
<dbReference type="OrthoDB" id="6538778at2"/>
<protein>
    <submittedName>
        <fullName evidence="2">Uncharacterized membrane protein YhaH, DUF805 family</fullName>
    </submittedName>
</protein>
<evidence type="ECO:0000313" key="2">
    <source>
        <dbReference type="EMBL" id="SFO45566.1"/>
    </source>
</evidence>
<dbReference type="Proteomes" id="UP000198968">
    <property type="component" value="Unassembled WGS sequence"/>
</dbReference>